<dbReference type="InterPro" id="IPR007197">
    <property type="entry name" value="rSAM"/>
</dbReference>
<sequence length="346" mass="38592">MSSSRNILIAAHIIPETGAGVQLPAWQTALAEAFNDPQSLLSYLQLKPENLADSQLAQHQFSLKVPRHYADLMTKGDPLDPLLRQILPCRDEMVDAPGFIDDPVGDLQAKQQPGLLHKYQGRVLILTTGACGVHCRYCFRRHYPYQNGTATPGQWQSILDTIRRQASIREVILSGGDPLMIHDQRLEKMLAELQALPQLKRLRLHSRLPVVLPQRITPGLLELLSSNRLQSVMVLHANHPNELSPALAEACEKMRAAGITLLNQSVLLKGVNDDAETLIRLSEGLFEIGVLPYYLHLLDRVSGAGHFEVEPDRIELLQRQLLQQLPGYLVPRMVREIAGEASKTPV</sequence>
<feature type="binding site" evidence="14">
    <location>
        <position position="138"/>
    </location>
    <ligand>
        <name>[4Fe-4S] cluster</name>
        <dbReference type="ChEBI" id="CHEBI:49883"/>
        <note>4Fe-4S-S-AdoMet</note>
    </ligand>
</feature>
<keyword evidence="8 14" id="KW-0479">Metal-binding</keyword>
<keyword evidence="10" id="KW-0408">Iron</keyword>
<dbReference type="NCBIfam" id="TIGR00238">
    <property type="entry name" value="KamA family radical SAM protein"/>
    <property type="match status" value="1"/>
</dbReference>
<evidence type="ECO:0000313" key="17">
    <source>
        <dbReference type="EMBL" id="MCG7939786.1"/>
    </source>
</evidence>
<dbReference type="PANTHER" id="PTHR30538:SF1">
    <property type="entry name" value="L-LYSINE 2,3-AMINOMUTASE"/>
    <property type="match status" value="1"/>
</dbReference>
<feature type="modified residue" description="N6-(pyridoxal phosphate)lysine" evidence="15">
    <location>
        <position position="343"/>
    </location>
</feature>
<dbReference type="AlphaFoldDB" id="A0A9E4K4Z5"/>
<keyword evidence="6 14" id="KW-0004">4Fe-4S</keyword>
<comment type="cofactor">
    <cofactor evidence="3">
        <name>[4Fe-4S] cluster</name>
        <dbReference type="ChEBI" id="CHEBI:49883"/>
    </cofactor>
</comment>
<evidence type="ECO:0000256" key="8">
    <source>
        <dbReference type="ARBA" id="ARBA00022723"/>
    </source>
</evidence>
<evidence type="ECO:0000256" key="10">
    <source>
        <dbReference type="ARBA" id="ARBA00023004"/>
    </source>
</evidence>
<comment type="catalytic activity">
    <reaction evidence="1">
        <text>L-lysine = D-beta-lysine</text>
        <dbReference type="Rhea" id="RHEA:44148"/>
        <dbReference type="ChEBI" id="CHEBI:32551"/>
        <dbReference type="ChEBI" id="CHEBI:84138"/>
    </reaction>
</comment>
<name>A0A9E4K4Z5_9GAMM</name>
<reference evidence="17" key="1">
    <citation type="journal article" date="2021" name="Proc. Natl. Acad. Sci. U.S.A.">
        <title>Global biogeography of chemosynthetic symbionts reveals both localized and globally distributed symbiont groups. .</title>
        <authorList>
            <person name="Osvatic J.T."/>
            <person name="Wilkins L.G.E."/>
            <person name="Leibrecht L."/>
            <person name="Leray M."/>
            <person name="Zauner S."/>
            <person name="Polzin J."/>
            <person name="Camacho Y."/>
            <person name="Gros O."/>
            <person name="van Gils J.A."/>
            <person name="Eisen J.A."/>
            <person name="Petersen J.M."/>
            <person name="Yuen B."/>
        </authorList>
    </citation>
    <scope>NUCLEOTIDE SEQUENCE</scope>
    <source>
        <strain evidence="17">MAGL173</strain>
    </source>
</reference>
<feature type="domain" description="Radical SAM core" evidence="16">
    <location>
        <begin position="117"/>
        <end position="332"/>
    </location>
</feature>
<dbReference type="PANTHER" id="PTHR30538">
    <property type="entry name" value="LYSINE 2,3-AMINOMUTASE-RELATED"/>
    <property type="match status" value="1"/>
</dbReference>
<dbReference type="Proteomes" id="UP000886687">
    <property type="component" value="Unassembled WGS sequence"/>
</dbReference>
<keyword evidence="12" id="KW-0413">Isomerase</keyword>
<dbReference type="GO" id="GO:0046872">
    <property type="term" value="F:metal ion binding"/>
    <property type="evidence" value="ECO:0007669"/>
    <property type="project" value="UniProtKB-KW"/>
</dbReference>
<evidence type="ECO:0000256" key="14">
    <source>
        <dbReference type="PIRSR" id="PIRSR004911-1"/>
    </source>
</evidence>
<comment type="cofactor">
    <cofactor evidence="2 15">
        <name>pyridoxal 5'-phosphate</name>
        <dbReference type="ChEBI" id="CHEBI:597326"/>
    </cofactor>
</comment>
<keyword evidence="11 14" id="KW-0411">Iron-sulfur</keyword>
<dbReference type="InterPro" id="IPR058240">
    <property type="entry name" value="rSAM_sf"/>
</dbReference>
<evidence type="ECO:0000259" key="16">
    <source>
        <dbReference type="PROSITE" id="PS51918"/>
    </source>
</evidence>
<dbReference type="SFLD" id="SFLDF00314">
    <property type="entry name" value="L-lysine_2_3-aminomutase_(yjeK"/>
    <property type="match status" value="1"/>
</dbReference>
<keyword evidence="7" id="KW-0949">S-adenosyl-L-methionine</keyword>
<evidence type="ECO:0000256" key="13">
    <source>
        <dbReference type="ARBA" id="ARBA00030756"/>
    </source>
</evidence>
<dbReference type="InterPro" id="IPR013785">
    <property type="entry name" value="Aldolase_TIM"/>
</dbReference>
<dbReference type="SFLD" id="SFLDS00029">
    <property type="entry name" value="Radical_SAM"/>
    <property type="match status" value="1"/>
</dbReference>
<gene>
    <name evidence="17" type="primary">epmB</name>
    <name evidence="17" type="ORF">JAZ04_13155</name>
</gene>
<evidence type="ECO:0000256" key="3">
    <source>
        <dbReference type="ARBA" id="ARBA00001966"/>
    </source>
</evidence>
<dbReference type="InterPro" id="IPR022462">
    <property type="entry name" value="EpmB"/>
</dbReference>
<feature type="binding site" evidence="14">
    <location>
        <position position="135"/>
    </location>
    <ligand>
        <name>[4Fe-4S] cluster</name>
        <dbReference type="ChEBI" id="CHEBI:49883"/>
        <note>4Fe-4S-S-AdoMet</note>
    </ligand>
</feature>
<evidence type="ECO:0000313" key="18">
    <source>
        <dbReference type="Proteomes" id="UP000886687"/>
    </source>
</evidence>
<dbReference type="SUPFAM" id="SSF102114">
    <property type="entry name" value="Radical SAM enzymes"/>
    <property type="match status" value="1"/>
</dbReference>
<keyword evidence="9 15" id="KW-0663">Pyridoxal phosphate</keyword>
<evidence type="ECO:0000256" key="5">
    <source>
        <dbReference type="ARBA" id="ARBA00022363"/>
    </source>
</evidence>
<dbReference type="EMBL" id="JAEPDI010000009">
    <property type="protein sequence ID" value="MCG7939786.1"/>
    <property type="molecule type" value="Genomic_DNA"/>
</dbReference>
<evidence type="ECO:0000256" key="11">
    <source>
        <dbReference type="ARBA" id="ARBA00023014"/>
    </source>
</evidence>
<evidence type="ECO:0000256" key="2">
    <source>
        <dbReference type="ARBA" id="ARBA00001933"/>
    </source>
</evidence>
<dbReference type="Gene3D" id="3.20.20.70">
    <property type="entry name" value="Aldolase class I"/>
    <property type="match status" value="1"/>
</dbReference>
<accession>A0A9E4K4Z5</accession>
<organism evidence="17 18">
    <name type="scientific">Candidatus Thiodiazotropha lotti</name>
    <dbReference type="NCBI Taxonomy" id="2792787"/>
    <lineage>
        <taxon>Bacteria</taxon>
        <taxon>Pseudomonadati</taxon>
        <taxon>Pseudomonadota</taxon>
        <taxon>Gammaproteobacteria</taxon>
        <taxon>Chromatiales</taxon>
        <taxon>Sedimenticolaceae</taxon>
        <taxon>Candidatus Thiodiazotropha</taxon>
    </lineage>
</organism>
<dbReference type="GO" id="GO:0051539">
    <property type="term" value="F:4 iron, 4 sulfur cluster binding"/>
    <property type="evidence" value="ECO:0007669"/>
    <property type="project" value="UniProtKB-KW"/>
</dbReference>
<dbReference type="PROSITE" id="PS51918">
    <property type="entry name" value="RADICAL_SAM"/>
    <property type="match status" value="1"/>
</dbReference>
<feature type="binding site" evidence="14">
    <location>
        <position position="131"/>
    </location>
    <ligand>
        <name>[4Fe-4S] cluster</name>
        <dbReference type="ChEBI" id="CHEBI:49883"/>
        <note>4Fe-4S-S-AdoMet</note>
    </ligand>
</feature>
<evidence type="ECO:0000256" key="15">
    <source>
        <dbReference type="PIRSR" id="PIRSR603739-50"/>
    </source>
</evidence>
<evidence type="ECO:0000256" key="9">
    <source>
        <dbReference type="ARBA" id="ARBA00022898"/>
    </source>
</evidence>
<proteinExistence type="inferred from homology"/>
<evidence type="ECO:0000256" key="6">
    <source>
        <dbReference type="ARBA" id="ARBA00022485"/>
    </source>
</evidence>
<dbReference type="NCBIfam" id="TIGR03821">
    <property type="entry name" value="EFP_modif_epmB"/>
    <property type="match status" value="1"/>
</dbReference>
<dbReference type="Pfam" id="PF04055">
    <property type="entry name" value="Radical_SAM"/>
    <property type="match status" value="1"/>
</dbReference>
<comment type="similarity">
    <text evidence="4">Belongs to the radical SAM superfamily. KamA family.</text>
</comment>
<evidence type="ECO:0000256" key="12">
    <source>
        <dbReference type="ARBA" id="ARBA00023235"/>
    </source>
</evidence>
<evidence type="ECO:0000256" key="4">
    <source>
        <dbReference type="ARBA" id="ARBA00008703"/>
    </source>
</evidence>
<protein>
    <recommendedName>
        <fullName evidence="5">L-lysine 2,3-aminomutase</fullName>
    </recommendedName>
    <alternativeName>
        <fullName evidence="13">EF-P post-translational modification enzyme B</fullName>
    </alternativeName>
</protein>
<comment type="caution">
    <text evidence="17">The sequence shown here is derived from an EMBL/GenBank/DDBJ whole genome shotgun (WGS) entry which is preliminary data.</text>
</comment>
<dbReference type="PIRSF" id="PIRSF004911">
    <property type="entry name" value="DUF160"/>
    <property type="match status" value="1"/>
</dbReference>
<evidence type="ECO:0000256" key="7">
    <source>
        <dbReference type="ARBA" id="ARBA00022691"/>
    </source>
</evidence>
<dbReference type="CDD" id="cd01335">
    <property type="entry name" value="Radical_SAM"/>
    <property type="match status" value="1"/>
</dbReference>
<dbReference type="SFLD" id="SFLDG01070">
    <property type="entry name" value="PLP-dependent"/>
    <property type="match status" value="1"/>
</dbReference>
<dbReference type="GO" id="GO:0016853">
    <property type="term" value="F:isomerase activity"/>
    <property type="evidence" value="ECO:0007669"/>
    <property type="project" value="UniProtKB-KW"/>
</dbReference>
<evidence type="ECO:0000256" key="1">
    <source>
        <dbReference type="ARBA" id="ARBA00001352"/>
    </source>
</evidence>
<dbReference type="InterPro" id="IPR003739">
    <property type="entry name" value="Lys_aminomutase/Glu_NH3_mut"/>
</dbReference>